<dbReference type="InterPro" id="IPR001248">
    <property type="entry name" value="Pur-cyt_permease"/>
</dbReference>
<evidence type="ECO:0000256" key="6">
    <source>
        <dbReference type="SAM" id="Phobius"/>
    </source>
</evidence>
<organism evidence="7 8">
    <name type="scientific">Lacticaseibacillus pabuli</name>
    <dbReference type="NCBI Taxonomy" id="3025672"/>
    <lineage>
        <taxon>Bacteria</taxon>
        <taxon>Bacillati</taxon>
        <taxon>Bacillota</taxon>
        <taxon>Bacilli</taxon>
        <taxon>Lactobacillales</taxon>
        <taxon>Lactobacillaceae</taxon>
        <taxon>Lacticaseibacillus</taxon>
    </lineage>
</organism>
<evidence type="ECO:0000256" key="3">
    <source>
        <dbReference type="ARBA" id="ARBA00022692"/>
    </source>
</evidence>
<keyword evidence="3 6" id="KW-0812">Transmembrane</keyword>
<dbReference type="NCBIfam" id="TIGR02358">
    <property type="entry name" value="thia_cytX"/>
    <property type="match status" value="1"/>
</dbReference>
<feature type="transmembrane region" description="Helical" evidence="6">
    <location>
        <begin position="79"/>
        <end position="99"/>
    </location>
</feature>
<keyword evidence="5 6" id="KW-0472">Membrane</keyword>
<sequence>MTSTRDNVLLWFGAAISLAEMISGTLFAPLGLAQGALAIVLGHLIGGLLMLGCGLIGARTRQPAMVTTKYTFGRIGGGWFASLNVLQLLGWTAVMVITGAQACQLFLPVSLGFWAAVIGAVTVLWLVIGLQDLGPLNRVAMLALLAACVYLSVRILGAGSGTVHETGSLSFGAALELAIAMPLSWLPLISDYTSKAKKPVHATVWSVIVYNLTSGWMYLIGLFGVVLTGQTQIAALMQHFGMGIIALVVVILATITTTFLDVFSAGVSGNTLFNRLPVKWQAIGITVAGTVVGIFVPMSAYENFLYWISSVFVPMAVIQIVDYFFGHHRSTMAMDWPRMVLWICGVALYRYFLTIQTPLGSTIPVVIILAILSAILTRVLPSKGNTSHEFTK</sequence>
<feature type="transmembrane region" description="Helical" evidence="6">
    <location>
        <begin position="105"/>
        <end position="127"/>
    </location>
</feature>
<comment type="similarity">
    <text evidence="2">Belongs to the purine-cytosine permease (2.A.39) family.</text>
</comment>
<comment type="subcellular location">
    <subcellularLocation>
        <location evidence="1">Membrane</location>
        <topology evidence="1">Multi-pass membrane protein</topology>
    </subcellularLocation>
</comment>
<protein>
    <submittedName>
        <fullName evidence="7">Hydroxymethylpyrimidine transporter CytX</fullName>
    </submittedName>
</protein>
<dbReference type="EMBL" id="CP117884">
    <property type="protein sequence ID" value="WDF81898.1"/>
    <property type="molecule type" value="Genomic_DNA"/>
</dbReference>
<accession>A0ABY7WNW9</accession>
<keyword evidence="4 6" id="KW-1133">Transmembrane helix</keyword>
<reference evidence="7 8" key="1">
    <citation type="submission" date="2023-02" db="EMBL/GenBank/DDBJ databases">
        <title>Genome sequence of Lacticaseibacillus sp. KACC 23028.</title>
        <authorList>
            <person name="Kim S."/>
            <person name="Heo J."/>
            <person name="Kwon S.-W."/>
        </authorList>
    </citation>
    <scope>NUCLEOTIDE SEQUENCE [LARGE SCALE GENOMIC DNA]</scope>
    <source>
        <strain evidence="7 8">KACC 23028</strain>
    </source>
</reference>
<evidence type="ECO:0000313" key="7">
    <source>
        <dbReference type="EMBL" id="WDF81898.1"/>
    </source>
</evidence>
<dbReference type="PANTHER" id="PTHR30569:SF0">
    <property type="entry name" value="CYTOSINE PERMEASE"/>
    <property type="match status" value="1"/>
</dbReference>
<evidence type="ECO:0000256" key="4">
    <source>
        <dbReference type="ARBA" id="ARBA00022989"/>
    </source>
</evidence>
<feature type="transmembrane region" description="Helical" evidence="6">
    <location>
        <begin position="336"/>
        <end position="353"/>
    </location>
</feature>
<evidence type="ECO:0000313" key="8">
    <source>
        <dbReference type="Proteomes" id="UP001220377"/>
    </source>
</evidence>
<dbReference type="PANTHER" id="PTHR30569">
    <property type="entry name" value="CYTOSINE TRANSPORTER CODB"/>
    <property type="match status" value="1"/>
</dbReference>
<keyword evidence="8" id="KW-1185">Reference proteome</keyword>
<evidence type="ECO:0000256" key="5">
    <source>
        <dbReference type="ARBA" id="ARBA00023136"/>
    </source>
</evidence>
<feature type="transmembrane region" description="Helical" evidence="6">
    <location>
        <begin position="280"/>
        <end position="298"/>
    </location>
</feature>
<evidence type="ECO:0000256" key="1">
    <source>
        <dbReference type="ARBA" id="ARBA00004141"/>
    </source>
</evidence>
<feature type="transmembrane region" description="Helical" evidence="6">
    <location>
        <begin position="139"/>
        <end position="157"/>
    </location>
</feature>
<dbReference type="Proteomes" id="UP001220377">
    <property type="component" value="Chromosome"/>
</dbReference>
<dbReference type="Pfam" id="PF02133">
    <property type="entry name" value="Transp_cyt_pur"/>
    <property type="match status" value="1"/>
</dbReference>
<gene>
    <name evidence="7" type="primary">cytX</name>
    <name evidence="7" type="ORF">PQ472_08160</name>
</gene>
<dbReference type="InterPro" id="IPR030191">
    <property type="entry name" value="CodB"/>
</dbReference>
<feature type="transmembrane region" description="Helical" evidence="6">
    <location>
        <begin position="359"/>
        <end position="380"/>
    </location>
</feature>
<name>A0ABY7WNW9_9LACO</name>
<feature type="transmembrane region" description="Helical" evidence="6">
    <location>
        <begin position="37"/>
        <end position="58"/>
    </location>
</feature>
<evidence type="ECO:0000256" key="2">
    <source>
        <dbReference type="ARBA" id="ARBA00008974"/>
    </source>
</evidence>
<dbReference type="RefSeq" id="WP_274258978.1">
    <property type="nucleotide sequence ID" value="NZ_CP117884.1"/>
</dbReference>
<dbReference type="Gene3D" id="1.10.4160.10">
    <property type="entry name" value="Hydantoin permease"/>
    <property type="match status" value="1"/>
</dbReference>
<dbReference type="InterPro" id="IPR012732">
    <property type="entry name" value="Thia_CytX"/>
</dbReference>
<feature type="transmembrane region" description="Helical" evidence="6">
    <location>
        <begin position="239"/>
        <end position="260"/>
    </location>
</feature>
<feature type="transmembrane region" description="Helical" evidence="6">
    <location>
        <begin position="304"/>
        <end position="324"/>
    </location>
</feature>
<feature type="transmembrane region" description="Helical" evidence="6">
    <location>
        <begin position="169"/>
        <end position="190"/>
    </location>
</feature>
<proteinExistence type="inferred from homology"/>
<feature type="transmembrane region" description="Helical" evidence="6">
    <location>
        <begin position="202"/>
        <end position="227"/>
    </location>
</feature>